<reference evidence="2" key="2">
    <citation type="submission" date="2019-06" db="EMBL/GenBank/DDBJ databases">
        <title>Genomics analysis of Aphanomyces spp. identifies a new class of oomycete effector associated with host adaptation.</title>
        <authorList>
            <person name="Gaulin E."/>
        </authorList>
    </citation>
    <scope>NUCLEOTIDE SEQUENCE</scope>
    <source>
        <strain evidence="2">CBS 578.67</strain>
    </source>
</reference>
<dbReference type="PANTHER" id="PTHR23035">
    <property type="entry name" value="CILIA- AND FLAGELLA-ASSOCIATED PROTEIN 97-RELATED"/>
    <property type="match status" value="1"/>
</dbReference>
<dbReference type="Pfam" id="PF13879">
    <property type="entry name" value="Hmw_CFAP97"/>
    <property type="match status" value="1"/>
</dbReference>
<evidence type="ECO:0000256" key="1">
    <source>
        <dbReference type="ARBA" id="ARBA00008315"/>
    </source>
</evidence>
<evidence type="ECO:0000313" key="3">
    <source>
        <dbReference type="EMBL" id="VFT79717.1"/>
    </source>
</evidence>
<dbReference type="AlphaFoldDB" id="A0A485K971"/>
<comment type="similarity">
    <text evidence="1">Belongs to the CFAP97 family.</text>
</comment>
<reference evidence="3 4" key="1">
    <citation type="submission" date="2019-03" db="EMBL/GenBank/DDBJ databases">
        <authorList>
            <person name="Gaulin E."/>
            <person name="Dumas B."/>
        </authorList>
    </citation>
    <scope>NUCLEOTIDE SEQUENCE [LARGE SCALE GENOMIC DNA]</scope>
    <source>
        <strain evidence="3">CBS 568.67</strain>
    </source>
</reference>
<dbReference type="OrthoDB" id="2163395at2759"/>
<dbReference type="PANTHER" id="PTHR23035:SF2">
    <property type="entry name" value="KIAA1430 HOMOLOGUE"/>
    <property type="match status" value="1"/>
</dbReference>
<evidence type="ECO:0000313" key="2">
    <source>
        <dbReference type="EMBL" id="KAF0717065.1"/>
    </source>
</evidence>
<sequence>MGSTKPAWDGCNKVLEDKWHGLTLESHHTRLARARATLHTQSPTVRMPVKPAYTTPEMLRQDEIERENNCLARKLAHLDKPVRHVAPQTRPGPSMTFVARKREQKRIAQENDKMLARLNNTKTSFSRAKWHAAEKERGRWLANISQNRFVVQYNDDAMMYCG</sequence>
<dbReference type="InterPro" id="IPR038791">
    <property type="entry name" value="Cfap97/Hemingway"/>
</dbReference>
<dbReference type="EMBL" id="CAADRA010000309">
    <property type="protein sequence ID" value="VFT79717.1"/>
    <property type="molecule type" value="Genomic_DNA"/>
</dbReference>
<dbReference type="EMBL" id="VJMH01000309">
    <property type="protein sequence ID" value="KAF0717065.1"/>
    <property type="molecule type" value="Genomic_DNA"/>
</dbReference>
<accession>A0A485K971</accession>
<dbReference type="Proteomes" id="UP000332933">
    <property type="component" value="Unassembled WGS sequence"/>
</dbReference>
<protein>
    <submittedName>
        <fullName evidence="3">Aste57867_2518 protein</fullName>
    </submittedName>
</protein>
<gene>
    <name evidence="3" type="primary">Aste57867_2518</name>
    <name evidence="2" type="ORF">As57867_002511</name>
    <name evidence="3" type="ORF">ASTE57867_2518</name>
</gene>
<proteinExistence type="inferred from homology"/>
<keyword evidence="4" id="KW-1185">Reference proteome</keyword>
<evidence type="ECO:0000313" key="4">
    <source>
        <dbReference type="Proteomes" id="UP000332933"/>
    </source>
</evidence>
<name>A0A485K971_9STRA</name>
<organism evidence="3 4">
    <name type="scientific">Aphanomyces stellatus</name>
    <dbReference type="NCBI Taxonomy" id="120398"/>
    <lineage>
        <taxon>Eukaryota</taxon>
        <taxon>Sar</taxon>
        <taxon>Stramenopiles</taxon>
        <taxon>Oomycota</taxon>
        <taxon>Saprolegniomycetes</taxon>
        <taxon>Saprolegniales</taxon>
        <taxon>Verrucalvaceae</taxon>
        <taxon>Aphanomyces</taxon>
    </lineage>
</organism>
<dbReference type="InterPro" id="IPR029488">
    <property type="entry name" value="Hmw/CFAP97"/>
</dbReference>